<dbReference type="OrthoDB" id="6194521at2"/>
<protein>
    <submittedName>
        <fullName evidence="2">O-acetyl-ADP-ribose deacetylase (Regulator of RNase III), contains Macro domain</fullName>
    </submittedName>
</protein>
<dbReference type="SMART" id="SM00506">
    <property type="entry name" value="A1pp"/>
    <property type="match status" value="1"/>
</dbReference>
<gene>
    <name evidence="2" type="ORF">SAMN05518684_10780</name>
</gene>
<dbReference type="Pfam" id="PF01661">
    <property type="entry name" value="Macro"/>
    <property type="match status" value="1"/>
</dbReference>
<dbReference type="PANTHER" id="PTHR11106">
    <property type="entry name" value="GANGLIOSIDE INDUCED DIFFERENTIATION ASSOCIATED PROTEIN 2-RELATED"/>
    <property type="match status" value="1"/>
</dbReference>
<accession>A0A1H9UB39</accession>
<dbReference type="AlphaFoldDB" id="A0A1H9UB39"/>
<dbReference type="InterPro" id="IPR043472">
    <property type="entry name" value="Macro_dom-like"/>
</dbReference>
<feature type="domain" description="Macro" evidence="1">
    <location>
        <begin position="1"/>
        <end position="176"/>
    </location>
</feature>
<dbReference type="InterPro" id="IPR002589">
    <property type="entry name" value="Macro_dom"/>
</dbReference>
<dbReference type="Proteomes" id="UP000198571">
    <property type="component" value="Unassembled WGS sequence"/>
</dbReference>
<dbReference type="Gene3D" id="3.40.220.10">
    <property type="entry name" value="Leucine Aminopeptidase, subunit E, domain 1"/>
    <property type="match status" value="1"/>
</dbReference>
<evidence type="ECO:0000313" key="2">
    <source>
        <dbReference type="EMBL" id="SES06387.1"/>
    </source>
</evidence>
<dbReference type="RefSeq" id="WP_093051328.1">
    <property type="nucleotide sequence ID" value="NZ_FOGT01000007.1"/>
</dbReference>
<dbReference type="EMBL" id="FOGT01000007">
    <property type="protein sequence ID" value="SES06387.1"/>
    <property type="molecule type" value="Genomic_DNA"/>
</dbReference>
<dbReference type="PROSITE" id="PS51154">
    <property type="entry name" value="MACRO"/>
    <property type="match status" value="1"/>
</dbReference>
<keyword evidence="3" id="KW-1185">Reference proteome</keyword>
<dbReference type="SUPFAM" id="SSF52949">
    <property type="entry name" value="Macro domain-like"/>
    <property type="match status" value="1"/>
</dbReference>
<evidence type="ECO:0000259" key="1">
    <source>
        <dbReference type="PROSITE" id="PS51154"/>
    </source>
</evidence>
<organism evidence="2 3">
    <name type="scientific">Salipaludibacillus aurantiacus</name>
    <dbReference type="NCBI Taxonomy" id="1601833"/>
    <lineage>
        <taxon>Bacteria</taxon>
        <taxon>Bacillati</taxon>
        <taxon>Bacillota</taxon>
        <taxon>Bacilli</taxon>
        <taxon>Bacillales</taxon>
        <taxon>Bacillaceae</taxon>
    </lineage>
</organism>
<reference evidence="3" key="1">
    <citation type="submission" date="2016-10" db="EMBL/GenBank/DDBJ databases">
        <authorList>
            <person name="Varghese N."/>
            <person name="Submissions S."/>
        </authorList>
    </citation>
    <scope>NUCLEOTIDE SEQUENCE [LARGE SCALE GENOMIC DNA]</scope>
    <source>
        <strain evidence="3">S9</strain>
    </source>
</reference>
<dbReference type="PANTHER" id="PTHR11106:SF27">
    <property type="entry name" value="MACRO DOMAIN-CONTAINING PROTEIN"/>
    <property type="match status" value="1"/>
</dbReference>
<evidence type="ECO:0000313" key="3">
    <source>
        <dbReference type="Proteomes" id="UP000198571"/>
    </source>
</evidence>
<dbReference type="STRING" id="1601833.SAMN05518684_10780"/>
<proteinExistence type="predicted"/>
<name>A0A1H9UB39_9BACI</name>
<sequence>MQWTVNGKTIEVTQGNIAAQEDMAAVVNAANAQLVTGGGVAGALHTAAGPELAEAGQKYAPIKPGEAVLTLAFNLPNDAVIHCLGPVYGKDKPEDRLLASCYERALYLAEQEELGSVAFPAISTGVFGYPFDDALDMAVSAVLNKLGGLKHVNTVRFVLFSEQEAEKYREYMDHRIN</sequence>